<dbReference type="InterPro" id="IPR029039">
    <property type="entry name" value="Flavoprotein-like_sf"/>
</dbReference>
<proteinExistence type="inferred from homology"/>
<evidence type="ECO:0000256" key="2">
    <source>
        <dbReference type="ARBA" id="ARBA00022630"/>
    </source>
</evidence>
<dbReference type="Proteomes" id="UP000001542">
    <property type="component" value="Unassembled WGS sequence"/>
</dbReference>
<dbReference type="InterPro" id="IPR052397">
    <property type="entry name" value="NADPH-QR_MdaB"/>
</dbReference>
<dbReference type="Pfam" id="PF02525">
    <property type="entry name" value="Flavodoxin_2"/>
    <property type="match status" value="1"/>
</dbReference>
<dbReference type="VEuPathDB" id="TrichDB:TVAGG3_0565200"/>
<protein>
    <submittedName>
        <fullName evidence="6">Flavodoxin-like fold family protein</fullName>
    </submittedName>
</protein>
<dbReference type="STRING" id="5722.A2DFE3"/>
<feature type="domain" description="Flavodoxin-like fold" evidence="5">
    <location>
        <begin position="7"/>
        <end position="176"/>
    </location>
</feature>
<dbReference type="EMBL" id="DS113194">
    <property type="protein sequence ID" value="EAY20871.1"/>
    <property type="molecule type" value="Genomic_DNA"/>
</dbReference>
<evidence type="ECO:0000256" key="1">
    <source>
        <dbReference type="ARBA" id="ARBA00001974"/>
    </source>
</evidence>
<dbReference type="Gene3D" id="3.40.50.360">
    <property type="match status" value="1"/>
</dbReference>
<reference evidence="6" key="1">
    <citation type="submission" date="2006-10" db="EMBL/GenBank/DDBJ databases">
        <authorList>
            <person name="Amadeo P."/>
            <person name="Zhao Q."/>
            <person name="Wortman J."/>
            <person name="Fraser-Liggett C."/>
            <person name="Carlton J."/>
        </authorList>
    </citation>
    <scope>NUCLEOTIDE SEQUENCE</scope>
    <source>
        <strain evidence="6">G3</strain>
    </source>
</reference>
<keyword evidence="7" id="KW-1185">Reference proteome</keyword>
<sequence length="181" mass="20765">MSLKNAKVLIINAGFHCPPMANGRLNETLALEAEKYFQQKGHETKITHMEKGYKIDEEVVKLDWADVIFFQTPTWWLGLPNPAKKYIDEVLNAYMGIQNKKAGKKFMISATFGALEETLYDKNSCYEGKGPEAIWFPLYVGFKYIGIDKLPMVSFYNAFAQDFSIDNQVKRLHAHLDKVFV</sequence>
<dbReference type="AlphaFoldDB" id="A2DFE3"/>
<evidence type="ECO:0000259" key="5">
    <source>
        <dbReference type="Pfam" id="PF02525"/>
    </source>
</evidence>
<dbReference type="InterPro" id="IPR003680">
    <property type="entry name" value="Flavodoxin_fold"/>
</dbReference>
<dbReference type="OrthoDB" id="26889at2759"/>
<keyword evidence="2" id="KW-0285">Flavoprotein</keyword>
<accession>A2DFE3</accession>
<name>A2DFE3_TRIV3</name>
<keyword evidence="3" id="KW-0274">FAD</keyword>
<dbReference type="InParanoid" id="A2DFE3"/>
<dbReference type="PANTHER" id="PTHR46305">
    <property type="match status" value="1"/>
</dbReference>
<evidence type="ECO:0000313" key="6">
    <source>
        <dbReference type="EMBL" id="EAY20871.1"/>
    </source>
</evidence>
<gene>
    <name evidence="6" type="ORF">TVAG_436950</name>
</gene>
<dbReference type="KEGG" id="tva:5466416"/>
<dbReference type="VEuPathDB" id="TrichDB:TVAG_436950"/>
<comment type="similarity">
    <text evidence="4">Belongs to the oxidoreductase MdaB family.</text>
</comment>
<reference evidence="6" key="2">
    <citation type="journal article" date="2007" name="Science">
        <title>Draft genome sequence of the sexually transmitted pathogen Trichomonas vaginalis.</title>
        <authorList>
            <person name="Carlton J.M."/>
            <person name="Hirt R.P."/>
            <person name="Silva J.C."/>
            <person name="Delcher A.L."/>
            <person name="Schatz M."/>
            <person name="Zhao Q."/>
            <person name="Wortman J.R."/>
            <person name="Bidwell S.L."/>
            <person name="Alsmark U.C.M."/>
            <person name="Besteiro S."/>
            <person name="Sicheritz-Ponten T."/>
            <person name="Noel C.J."/>
            <person name="Dacks J.B."/>
            <person name="Foster P.G."/>
            <person name="Simillion C."/>
            <person name="Van de Peer Y."/>
            <person name="Miranda-Saavedra D."/>
            <person name="Barton G.J."/>
            <person name="Westrop G.D."/>
            <person name="Mueller S."/>
            <person name="Dessi D."/>
            <person name="Fiori P.L."/>
            <person name="Ren Q."/>
            <person name="Paulsen I."/>
            <person name="Zhang H."/>
            <person name="Bastida-Corcuera F.D."/>
            <person name="Simoes-Barbosa A."/>
            <person name="Brown M.T."/>
            <person name="Hayes R.D."/>
            <person name="Mukherjee M."/>
            <person name="Okumura C.Y."/>
            <person name="Schneider R."/>
            <person name="Smith A.J."/>
            <person name="Vanacova S."/>
            <person name="Villalvazo M."/>
            <person name="Haas B.J."/>
            <person name="Pertea M."/>
            <person name="Feldblyum T.V."/>
            <person name="Utterback T.R."/>
            <person name="Shu C.L."/>
            <person name="Osoegawa K."/>
            <person name="de Jong P.J."/>
            <person name="Hrdy I."/>
            <person name="Horvathova L."/>
            <person name="Zubacova Z."/>
            <person name="Dolezal P."/>
            <person name="Malik S.B."/>
            <person name="Logsdon J.M. Jr."/>
            <person name="Henze K."/>
            <person name="Gupta A."/>
            <person name="Wang C.C."/>
            <person name="Dunne R.L."/>
            <person name="Upcroft J.A."/>
            <person name="Upcroft P."/>
            <person name="White O."/>
            <person name="Salzberg S.L."/>
            <person name="Tang P."/>
            <person name="Chiu C.-H."/>
            <person name="Lee Y.-S."/>
            <person name="Embley T.M."/>
            <person name="Coombs G.H."/>
            <person name="Mottram J.C."/>
            <person name="Tachezy J."/>
            <person name="Fraser-Liggett C.M."/>
            <person name="Johnson P.J."/>
        </authorList>
    </citation>
    <scope>NUCLEOTIDE SEQUENCE [LARGE SCALE GENOMIC DNA]</scope>
    <source>
        <strain evidence="6">G3</strain>
    </source>
</reference>
<organism evidence="6 7">
    <name type="scientific">Trichomonas vaginalis (strain ATCC PRA-98 / G3)</name>
    <dbReference type="NCBI Taxonomy" id="412133"/>
    <lineage>
        <taxon>Eukaryota</taxon>
        <taxon>Metamonada</taxon>
        <taxon>Parabasalia</taxon>
        <taxon>Trichomonadida</taxon>
        <taxon>Trichomonadidae</taxon>
        <taxon>Trichomonas</taxon>
    </lineage>
</organism>
<dbReference type="SUPFAM" id="SSF52218">
    <property type="entry name" value="Flavoproteins"/>
    <property type="match status" value="1"/>
</dbReference>
<comment type="cofactor">
    <cofactor evidence="1">
        <name>FAD</name>
        <dbReference type="ChEBI" id="CHEBI:57692"/>
    </cofactor>
</comment>
<dbReference type="RefSeq" id="XP_001581857.1">
    <property type="nucleotide sequence ID" value="XM_001581807.1"/>
</dbReference>
<dbReference type="PANTHER" id="PTHR46305:SF3">
    <property type="entry name" value="NADPH:QUINONE OXIDOREDUCTASE MDAB"/>
    <property type="match status" value="1"/>
</dbReference>
<evidence type="ECO:0000313" key="7">
    <source>
        <dbReference type="Proteomes" id="UP000001542"/>
    </source>
</evidence>
<dbReference type="SMR" id="A2DFE3"/>
<evidence type="ECO:0000256" key="4">
    <source>
        <dbReference type="ARBA" id="ARBA00037981"/>
    </source>
</evidence>
<evidence type="ECO:0000256" key="3">
    <source>
        <dbReference type="ARBA" id="ARBA00022827"/>
    </source>
</evidence>